<dbReference type="RefSeq" id="WP_146434951.1">
    <property type="nucleotide sequence ID" value="NZ_VIGV01000004.1"/>
</dbReference>
<dbReference type="SUPFAM" id="SSF53474">
    <property type="entry name" value="alpha/beta-Hydrolases"/>
    <property type="match status" value="1"/>
</dbReference>
<dbReference type="OrthoDB" id="652634at2"/>
<dbReference type="Pfam" id="PF20408">
    <property type="entry name" value="Abhydrolase_11"/>
    <property type="match status" value="1"/>
</dbReference>
<keyword evidence="4" id="KW-1185">Reference proteome</keyword>
<evidence type="ECO:0000313" key="4">
    <source>
        <dbReference type="Proteomes" id="UP000319792"/>
    </source>
</evidence>
<dbReference type="PANTHER" id="PTHR13136">
    <property type="entry name" value="TESTIS DEVELOPMENT PROTEIN PRTD"/>
    <property type="match status" value="1"/>
</dbReference>
<dbReference type="AlphaFoldDB" id="A0A5C5RMF3"/>
<sequence length="207" mass="21632">MTWLSIHDPEGDTRATLILAHGAGGNRDQAMLRLLGEELAGRGVRTVRIDLPFRRNRPKGPPSPSGQAADRAAFAETARLLDVQGPVLWGGHSYGGRMASMAVAEGPGPEAQSPDGLVLLSYPLHPPGRPEKARTAHLPDITVPTVLVHGRRDPFASPEELAEAAELITGPTTIVDVAAAHDLAPAKSGAPAKAADAVIALLDQLKA</sequence>
<evidence type="ECO:0000256" key="1">
    <source>
        <dbReference type="SAM" id="MobiDB-lite"/>
    </source>
</evidence>
<dbReference type="Proteomes" id="UP000319792">
    <property type="component" value="Unassembled WGS sequence"/>
</dbReference>
<dbReference type="InterPro" id="IPR046879">
    <property type="entry name" value="KANL3/Tex30_Abhydrolase"/>
</dbReference>
<accession>A0A5C5RMF3</accession>
<evidence type="ECO:0000259" key="2">
    <source>
        <dbReference type="Pfam" id="PF20408"/>
    </source>
</evidence>
<reference evidence="3 4" key="1">
    <citation type="submission" date="2019-08" db="EMBL/GenBank/DDBJ databases">
        <title>Tsukamurella conjunctivitidis sp. nov., Tsukamurella assacharolytica sp. nov. and Tsukamurella sputae sp. nov. isolated from patients with conjunctivitis, bacteraemia (lymphoma) and respiratory infection (sputum) in Hong Kong.</title>
        <authorList>
            <person name="Fok K.M.N."/>
            <person name="Fong J.Y.H."/>
        </authorList>
    </citation>
    <scope>NUCLEOTIDE SEQUENCE [LARGE SCALE GENOMIC DNA]</scope>
    <source>
        <strain evidence="3 4">HKU70</strain>
    </source>
</reference>
<evidence type="ECO:0000313" key="3">
    <source>
        <dbReference type="EMBL" id="TWS23361.1"/>
    </source>
</evidence>
<gene>
    <name evidence="3" type="ORF">FK268_13805</name>
</gene>
<proteinExistence type="predicted"/>
<feature type="region of interest" description="Disordered" evidence="1">
    <location>
        <begin position="52"/>
        <end position="71"/>
    </location>
</feature>
<dbReference type="InterPro" id="IPR029058">
    <property type="entry name" value="AB_hydrolase_fold"/>
</dbReference>
<keyword evidence="3" id="KW-0378">Hydrolase</keyword>
<comment type="caution">
    <text evidence="3">The sequence shown here is derived from an EMBL/GenBank/DDBJ whole genome shotgun (WGS) entry which is preliminary data.</text>
</comment>
<dbReference type="Gene3D" id="3.40.50.1820">
    <property type="entry name" value="alpha/beta hydrolase"/>
    <property type="match status" value="1"/>
</dbReference>
<dbReference type="GO" id="GO:0016787">
    <property type="term" value="F:hydrolase activity"/>
    <property type="evidence" value="ECO:0007669"/>
    <property type="project" value="UniProtKB-KW"/>
</dbReference>
<feature type="domain" description="KANL3/Tex30 alpha/beta hydrolase-like" evidence="2">
    <location>
        <begin position="14"/>
        <end position="188"/>
    </location>
</feature>
<organism evidence="3 4">
    <name type="scientific">Tsukamurella sputi</name>
    <dbReference type="NCBI Taxonomy" id="2591848"/>
    <lineage>
        <taxon>Bacteria</taxon>
        <taxon>Bacillati</taxon>
        <taxon>Actinomycetota</taxon>
        <taxon>Actinomycetes</taxon>
        <taxon>Mycobacteriales</taxon>
        <taxon>Tsukamurellaceae</taxon>
        <taxon>Tsukamurella</taxon>
    </lineage>
</organism>
<dbReference type="PANTHER" id="PTHR13136:SF11">
    <property type="entry name" value="TESTIS-EXPRESSED PROTEIN 30"/>
    <property type="match status" value="1"/>
</dbReference>
<dbReference type="EMBL" id="VIGV01000004">
    <property type="protein sequence ID" value="TWS23361.1"/>
    <property type="molecule type" value="Genomic_DNA"/>
</dbReference>
<name>A0A5C5RMF3_9ACTN</name>
<protein>
    <submittedName>
        <fullName evidence="3">Alpha/beta fold hydrolase</fullName>
    </submittedName>
</protein>
<dbReference type="InterPro" id="IPR026555">
    <property type="entry name" value="NSL3/Tex30"/>
</dbReference>